<dbReference type="InterPro" id="IPR016024">
    <property type="entry name" value="ARM-type_fold"/>
</dbReference>
<proteinExistence type="inferred from homology"/>
<dbReference type="InterPro" id="IPR055455">
    <property type="entry name" value="HEAT_PSME4"/>
</dbReference>
<keyword evidence="13" id="KW-0647">Proteasome</keyword>
<evidence type="ECO:0000313" key="12">
    <source>
        <dbReference type="Proteomes" id="UP001652625"/>
    </source>
</evidence>
<evidence type="ECO:0000256" key="4">
    <source>
        <dbReference type="ARBA" id="ARBA00022490"/>
    </source>
</evidence>
<dbReference type="Pfam" id="PF23096">
    <property type="entry name" value="HEAT_PSME4"/>
    <property type="match status" value="1"/>
</dbReference>
<feature type="domain" description="Proteasome activator complex subunit 4 C-terminal" evidence="9">
    <location>
        <begin position="1753"/>
        <end position="1837"/>
    </location>
</feature>
<dbReference type="PANTHER" id="PTHR32170:SF3">
    <property type="entry name" value="PROTEASOME ACTIVATOR COMPLEX SUBUNIT 4"/>
    <property type="match status" value="1"/>
</dbReference>
<keyword evidence="12" id="KW-1185">Reference proteome</keyword>
<evidence type="ECO:0000256" key="2">
    <source>
        <dbReference type="ARBA" id="ARBA00004496"/>
    </source>
</evidence>
<evidence type="ECO:0000259" key="9">
    <source>
        <dbReference type="Pfam" id="PF11919"/>
    </source>
</evidence>
<evidence type="ECO:0000256" key="7">
    <source>
        <dbReference type="ARBA" id="ARBA00023204"/>
    </source>
</evidence>
<accession>A0ABM4C0F3</accession>
<dbReference type="SUPFAM" id="SSF48371">
    <property type="entry name" value="ARM repeat"/>
    <property type="match status" value="1"/>
</dbReference>
<dbReference type="Proteomes" id="UP001652625">
    <property type="component" value="Chromosome 06"/>
</dbReference>
<evidence type="ECO:0000256" key="6">
    <source>
        <dbReference type="ARBA" id="ARBA00022763"/>
    </source>
</evidence>
<keyword evidence="4" id="KW-0963">Cytoplasm</keyword>
<evidence type="ECO:0000259" key="11">
    <source>
        <dbReference type="Pfam" id="PF23096"/>
    </source>
</evidence>
<keyword evidence="7" id="KW-0234">DNA repair</keyword>
<dbReference type="InterPro" id="IPR035309">
    <property type="entry name" value="PSME4"/>
</dbReference>
<feature type="domain" description="Proteasome activator complex subunit 4-like HEAT repeat-like" evidence="11">
    <location>
        <begin position="1169"/>
        <end position="1454"/>
    </location>
</feature>
<evidence type="ECO:0000256" key="3">
    <source>
        <dbReference type="ARBA" id="ARBA00005739"/>
    </source>
</evidence>
<dbReference type="RefSeq" id="XP_065655009.1">
    <property type="nucleotide sequence ID" value="XM_065798937.1"/>
</dbReference>
<dbReference type="Pfam" id="PF16507">
    <property type="entry name" value="HEAT_PSME4_mid"/>
    <property type="match status" value="1"/>
</dbReference>
<evidence type="ECO:0000256" key="5">
    <source>
        <dbReference type="ARBA" id="ARBA00022737"/>
    </source>
</evidence>
<keyword evidence="8" id="KW-0539">Nucleus</keyword>
<dbReference type="Pfam" id="PF11919">
    <property type="entry name" value="PSME4_C"/>
    <property type="match status" value="1"/>
</dbReference>
<keyword evidence="5" id="KW-0677">Repeat</keyword>
<dbReference type="GeneID" id="101234870"/>
<sequence>MDKPLNYQHSNIYNSLLPYSKDLEKEALQNFSEIKYNLGRAVLFVEFSPGVLVWCNRLESYIRFYGFKFSKTDHVLLIKLIYQLLIIPDLEPQYVKGFTHVLCKLLKKEKLLARNDLELEWRPLYKLIQAARCKKLTQIGLKKYPCKYLESLIQLVKIAKSYFSVESTVEMLLEWRPLMCVFDATKRDAAFYFSCFLPTSLPYEHHDKGFRLWLTEFLEYWFHCTHNHANVAENYMNLFARLTQSNVGFIDWNPYLPKIFNQFLSGLNLPVTGAAHHKSSRQDVLLIAVYTKWFVYMIGGQCKVLEFLENLFVTLESFYHPSNHGGFSRALLVLVHTLAQHFVQRLHIERYAKPNWQNQIRDEFKITDSDIERFVLMLKDICLLSMYSKSGSGSAAVTLQNLALLRADIVLPSVIDRTVEALETIVEPHQVTAALQCLTSVSRTLVSGGDHFPAAPTHILTLLYAVLPGIDPNDFHKTMASFSFISSILGQIPLVNCISALNAGIEMTEFERELCLMSGQLEDYLLQLIDRCFFLVENLSTEQISEQDNKLMENMNVQEGMLGIGLSSTIQVVFTQSSPIIFKALLDCLFTFVTNHVLEVNVAGKIVSDMCRAAMKAYPTITLKKFFTHISSVIVDLSSAEGVKNEENVDPKLLWYLEVLSEIYCDGMELLPYREMLNKVLSLTLHMKCKKVYSRAGKLLKHVLSSCSNTYAVEFRSLNIPFDLDPVEHFYIRDWGKCGHVNELKMNWHTPSIDEQMFVNELLKQHLLPELEMVETYISGKHMTRDELHRRIQIIAVCISGCAALLPMWNDILVEVTGPSSMVSKQRLPLLLNQSDLPIIEMCVSRKLIIDLMHRLYEFILAQNEDDTKSFRIVARIYEYLNSHFGVNLHEFNQRMKNAGLVKAALADKLHGCKYHLRAILVEHIQLHHEMRVLYRVSSLYTLTDQIIVHDLVKMSTSAYTEVRIDAQKILSQQLNIFDYSARSILPLLLANLKEDPSISHEKLKGTLYLFLNSNLLNLITHYFEVLDYSWPVFVQANHSEKLSIVTLIHNLCSKISLKYDTLGIKRQMTENCEKAAYDILKSDKPTPSSLLNNEQKESQNPVPIESLKMIAKIKVEESNQQRLKFYYSLHDQLVDLCNSKSLHWRGVEYCIKFLLLLRFESVEIPIKTASLFVNLLVSDSLVIRQDALKGVNSILYQQKPKFEKVVLDYKKYGFSSSPSELLSLQPGDNRLDNEWLQFKWIFEPKSQEDLEKCHYVDKTHWSYQTWPVELKIYSPTCLVERTYNESNPYHMLFKKFFSDEELTNSFFKFVSLEVKKGEDSFYVHHFQHFKLLCQNFGSTLLVEFKKRIEEFLSKNIESKHRCAAEMISGIIRGCRNWKYDDLESFWSFVCLQLKAVFSTNIMPELLTDWSTALAHSTESRDPNRLHHLFRMLLENPISSVGGSFGDSSRLFILIRTIVQQEWRMADVYHDLLEYLKPHFSHYFKNVRDRIGSVLSHLFMFDLKYGGYTKTKSPHIDQFIDFVLPDLVHLKLEILNESSVSYKDHVVIDNSKTNHCNHEIPVRSEESKSRDRLAKTVLGFLFNTAFMMQPMNKEIFKLIPVLMVLEAREDDQEMVQLCKKAFSTLATKQLDNDVIEVAIPLLKEVCSLKSWNARKAGLNYFKIMIFHNFFTFNNNVIKKEVKDLVLERLKDEQLEVRDEAAILLSGLIHYGYFTVTKELYTVFSEMARTKVKKLRYGVILEDPHFNTSFFHIKHGGVLGLSACVLAYPYDVPIWMPEVLLDLGNYIHSYPQIQATVKKTLSEFRRTHHDSWHIHRQKFTEDQLTQMNDLLASPSYYA</sequence>
<evidence type="ECO:0000259" key="10">
    <source>
        <dbReference type="Pfam" id="PF16507"/>
    </source>
</evidence>
<evidence type="ECO:0000313" key="13">
    <source>
        <dbReference type="RefSeq" id="XP_065655009.1"/>
    </source>
</evidence>
<dbReference type="GO" id="GO:0000502">
    <property type="term" value="C:proteasome complex"/>
    <property type="evidence" value="ECO:0007669"/>
    <property type="project" value="UniProtKB-KW"/>
</dbReference>
<dbReference type="InterPro" id="IPR021843">
    <property type="entry name" value="PSME4_C"/>
</dbReference>
<feature type="domain" description="Proteasome activator Blm10 middle HEAT repeats region" evidence="10">
    <location>
        <begin position="308"/>
        <end position="806"/>
    </location>
</feature>
<keyword evidence="6" id="KW-0227">DNA damage</keyword>
<dbReference type="PANTHER" id="PTHR32170">
    <property type="entry name" value="PROTEASOME ACTIVATOR COMPLEX SUBUNIT 4"/>
    <property type="match status" value="1"/>
</dbReference>
<dbReference type="Gene3D" id="1.25.10.10">
    <property type="entry name" value="Leucine-rich Repeat Variant"/>
    <property type="match status" value="1"/>
</dbReference>
<dbReference type="InterPro" id="IPR011989">
    <property type="entry name" value="ARM-like"/>
</dbReference>
<dbReference type="InterPro" id="IPR032430">
    <property type="entry name" value="Blm10_mid"/>
</dbReference>
<gene>
    <name evidence="13" type="primary">LOC101234870</name>
</gene>
<comment type="subcellular location">
    <subcellularLocation>
        <location evidence="2">Cytoplasm</location>
    </subcellularLocation>
    <subcellularLocation>
        <location evidence="1">Nucleus speckle</location>
    </subcellularLocation>
</comment>
<organism evidence="12 13">
    <name type="scientific">Hydra vulgaris</name>
    <name type="common">Hydra</name>
    <name type="synonym">Hydra attenuata</name>
    <dbReference type="NCBI Taxonomy" id="6087"/>
    <lineage>
        <taxon>Eukaryota</taxon>
        <taxon>Metazoa</taxon>
        <taxon>Cnidaria</taxon>
        <taxon>Hydrozoa</taxon>
        <taxon>Hydroidolina</taxon>
        <taxon>Anthoathecata</taxon>
        <taxon>Aplanulata</taxon>
        <taxon>Hydridae</taxon>
        <taxon>Hydra</taxon>
    </lineage>
</organism>
<evidence type="ECO:0000256" key="8">
    <source>
        <dbReference type="ARBA" id="ARBA00023242"/>
    </source>
</evidence>
<protein>
    <submittedName>
        <fullName evidence="13">Proteasome activator complex subunit 4A isoform X2</fullName>
    </submittedName>
</protein>
<reference evidence="13" key="1">
    <citation type="submission" date="2025-08" db="UniProtKB">
        <authorList>
            <consortium name="RefSeq"/>
        </authorList>
    </citation>
    <scope>IDENTIFICATION</scope>
</reference>
<comment type="similarity">
    <text evidence="3">Belongs to the BLM10 family.</text>
</comment>
<evidence type="ECO:0000256" key="1">
    <source>
        <dbReference type="ARBA" id="ARBA00004324"/>
    </source>
</evidence>
<name>A0ABM4C0F3_HYDVU</name>